<dbReference type="GO" id="GO:0005886">
    <property type="term" value="C:plasma membrane"/>
    <property type="evidence" value="ECO:0007669"/>
    <property type="project" value="UniProtKB-SubCell"/>
</dbReference>
<organism evidence="14 15">
    <name type="scientific">Rhodoblastus sphagnicola</name>
    <dbReference type="NCBI Taxonomy" id="333368"/>
    <lineage>
        <taxon>Bacteria</taxon>
        <taxon>Pseudomonadati</taxon>
        <taxon>Pseudomonadota</taxon>
        <taxon>Alphaproteobacteria</taxon>
        <taxon>Hyphomicrobiales</taxon>
        <taxon>Rhodoblastaceae</taxon>
        <taxon>Rhodoblastus</taxon>
    </lineage>
</organism>
<evidence type="ECO:0000256" key="5">
    <source>
        <dbReference type="ARBA" id="ARBA00022475"/>
    </source>
</evidence>
<dbReference type="InterPro" id="IPR050321">
    <property type="entry name" value="Glycosyltr_2/OpgH_subfam"/>
</dbReference>
<accession>A0A2S6NCN7</accession>
<keyword evidence="8 14" id="KW-0808">Transferase</keyword>
<name>A0A2S6NCN7_9HYPH</name>
<feature type="transmembrane region" description="Helical" evidence="12">
    <location>
        <begin position="419"/>
        <end position="437"/>
    </location>
</feature>
<evidence type="ECO:0000256" key="9">
    <source>
        <dbReference type="ARBA" id="ARBA00022692"/>
    </source>
</evidence>
<dbReference type="PANTHER" id="PTHR43867:SF5">
    <property type="entry name" value="GLUCANS BIOSYNTHESIS GLUCOSYLTRANSFERASE H"/>
    <property type="match status" value="1"/>
</dbReference>
<dbReference type="PANTHER" id="PTHR43867">
    <property type="entry name" value="CELLULOSE SYNTHASE CATALYTIC SUBUNIT A [UDP-FORMING]"/>
    <property type="match status" value="1"/>
</dbReference>
<gene>
    <name evidence="14" type="ORF">CCR94_06160</name>
</gene>
<evidence type="ECO:0000256" key="1">
    <source>
        <dbReference type="ARBA" id="ARBA00004429"/>
    </source>
</evidence>
<evidence type="ECO:0000256" key="11">
    <source>
        <dbReference type="ARBA" id="ARBA00023136"/>
    </source>
</evidence>
<dbReference type="Proteomes" id="UP000239089">
    <property type="component" value="Unassembled WGS sequence"/>
</dbReference>
<reference evidence="14 15" key="1">
    <citation type="journal article" date="2018" name="Arch. Microbiol.">
        <title>New insights into the metabolic potential of the phototrophic purple bacterium Rhodopila globiformis DSM 161(T) from its draft genome sequence and evidence for a vanadium-dependent nitrogenase.</title>
        <authorList>
            <person name="Imhoff J.F."/>
            <person name="Rahn T."/>
            <person name="Kunzel S."/>
            <person name="Neulinger S.C."/>
        </authorList>
    </citation>
    <scope>NUCLEOTIDE SEQUENCE [LARGE SCALE GENOMIC DNA]</scope>
    <source>
        <strain evidence="14 15">DSM 16996</strain>
    </source>
</reference>
<evidence type="ECO:0000313" key="14">
    <source>
        <dbReference type="EMBL" id="PPQ32390.1"/>
    </source>
</evidence>
<protein>
    <recommendedName>
        <fullName evidence="4">Glucans biosynthesis glucosyltransferase H</fullName>
    </recommendedName>
</protein>
<keyword evidence="15" id="KW-1185">Reference proteome</keyword>
<comment type="similarity">
    <text evidence="3">Belongs to the glycosyltransferase 2 family. OpgH subfamily.</text>
</comment>
<keyword evidence="7" id="KW-0328">Glycosyltransferase</keyword>
<evidence type="ECO:0000256" key="8">
    <source>
        <dbReference type="ARBA" id="ARBA00022679"/>
    </source>
</evidence>
<keyword evidence="5" id="KW-1003">Cell membrane</keyword>
<feature type="transmembrane region" description="Helical" evidence="12">
    <location>
        <begin position="57"/>
        <end position="76"/>
    </location>
</feature>
<dbReference type="SUPFAM" id="SSF53448">
    <property type="entry name" value="Nucleotide-diphospho-sugar transferases"/>
    <property type="match status" value="1"/>
</dbReference>
<keyword evidence="10 12" id="KW-1133">Transmembrane helix</keyword>
<evidence type="ECO:0000256" key="3">
    <source>
        <dbReference type="ARBA" id="ARBA00009337"/>
    </source>
</evidence>
<dbReference type="NCBIfam" id="NF003956">
    <property type="entry name" value="PRK05454.1-3"/>
    <property type="match status" value="1"/>
</dbReference>
<feature type="transmembrane region" description="Helical" evidence="12">
    <location>
        <begin position="578"/>
        <end position="597"/>
    </location>
</feature>
<sequence length="722" mass="79813">MDVLTAHLAQDGALVSEYALSPAMPGESPLAMPEQSLSRFDAKTERRKMIHKRRQPWISRTLTFGGGLALSVWGGYEMYRVIDVGGITFFKWMLLVLFLANFSWIALSFAAGVVGFLHLLFTRPKQPEIPKELHTRTAVVMPIYNEAPSRVFGALQAIHEDVAATGLGAHFDWFFLSDTTDPDVWIAEERAFIALRRALGPDARVFYRHRAKNTARKAGNIGDFVSRWGGAYDHMVVLDADSLMTGHAITVLASAMENDPDAGIIQTLPLIINRNTLFARVQQFAARIYGPVIADGLSCWMGRDGNYWGHNAIIRTRAFAAHCGLPTLKGKPPFGGHILSHDFVEAALIRRAGYTVYMLASLAGSYEESPPSLIDVAARDRRWCQGNLQHLRVLGAKGLHPATRQHFTTGIMAYVSSPLWLSQLLIGILLVLQASYIRPEYFSQDFTLFPTWPRFDAERSLMLFEVTMAVLLAPKLFGLVLALFDGPVRRGGGGVIRLTLSALFETLMSALLAPIMMMVHAGHVLHIMFGFDTGWEPQRRDDGSVAFNQIMRRHRDHVILGFVSLIAGLLISPSLVAWMSPTIAGLILAIFISWASGQKSIGLALKKAGLLVTPEEQTPPPIATRANQLSKTLAAEGFDSADGLRAIYQDANFREAHEAFLPPAPPRVRGDIHPDRAMAEAKLNDAQNIDDAVQWLQRKERMVLLHDRALIGLLSRLPAPAE</sequence>
<evidence type="ECO:0000256" key="2">
    <source>
        <dbReference type="ARBA" id="ARBA00005001"/>
    </source>
</evidence>
<evidence type="ECO:0000256" key="10">
    <source>
        <dbReference type="ARBA" id="ARBA00022989"/>
    </source>
</evidence>
<dbReference type="InterPro" id="IPR029044">
    <property type="entry name" value="Nucleotide-diphossugar_trans"/>
</dbReference>
<comment type="caution">
    <text evidence="14">The sequence shown here is derived from an EMBL/GenBank/DDBJ whole genome shotgun (WGS) entry which is preliminary data.</text>
</comment>
<evidence type="ECO:0000256" key="7">
    <source>
        <dbReference type="ARBA" id="ARBA00022676"/>
    </source>
</evidence>
<dbReference type="AlphaFoldDB" id="A0A2S6NCN7"/>
<evidence type="ECO:0000256" key="12">
    <source>
        <dbReference type="SAM" id="Phobius"/>
    </source>
</evidence>
<feature type="transmembrane region" description="Helical" evidence="12">
    <location>
        <begin position="461"/>
        <end position="483"/>
    </location>
</feature>
<proteinExistence type="inferred from homology"/>
<dbReference type="Pfam" id="PF13632">
    <property type="entry name" value="Glyco_trans_2_3"/>
    <property type="match status" value="1"/>
</dbReference>
<feature type="transmembrane region" description="Helical" evidence="12">
    <location>
        <begin position="96"/>
        <end position="121"/>
    </location>
</feature>
<dbReference type="RefSeq" id="WP_104507004.1">
    <property type="nucleotide sequence ID" value="NZ_NHSJ01000040.1"/>
</dbReference>
<dbReference type="Gene3D" id="3.90.550.10">
    <property type="entry name" value="Spore Coat Polysaccharide Biosynthesis Protein SpsA, Chain A"/>
    <property type="match status" value="1"/>
</dbReference>
<comment type="pathway">
    <text evidence="2">Glycan metabolism; osmoregulated periplasmic glucan (OPG) biosynthesis.</text>
</comment>
<dbReference type="EMBL" id="NHSJ01000040">
    <property type="protein sequence ID" value="PPQ32390.1"/>
    <property type="molecule type" value="Genomic_DNA"/>
</dbReference>
<evidence type="ECO:0000313" key="15">
    <source>
        <dbReference type="Proteomes" id="UP000239089"/>
    </source>
</evidence>
<dbReference type="GO" id="GO:0016758">
    <property type="term" value="F:hexosyltransferase activity"/>
    <property type="evidence" value="ECO:0007669"/>
    <property type="project" value="TreeGrafter"/>
</dbReference>
<comment type="subcellular location">
    <subcellularLocation>
        <location evidence="1">Cell inner membrane</location>
        <topology evidence="1">Multi-pass membrane protein</topology>
    </subcellularLocation>
</comment>
<dbReference type="NCBIfam" id="NF003958">
    <property type="entry name" value="PRK05454.2-1"/>
    <property type="match status" value="1"/>
</dbReference>
<feature type="transmembrane region" description="Helical" evidence="12">
    <location>
        <begin position="495"/>
        <end position="512"/>
    </location>
</feature>
<keyword evidence="6" id="KW-0997">Cell inner membrane</keyword>
<dbReference type="NCBIfam" id="NF003962">
    <property type="entry name" value="PRK05454.2-5"/>
    <property type="match status" value="1"/>
</dbReference>
<dbReference type="InterPro" id="IPR001173">
    <property type="entry name" value="Glyco_trans_2-like"/>
</dbReference>
<evidence type="ECO:0000256" key="6">
    <source>
        <dbReference type="ARBA" id="ARBA00022519"/>
    </source>
</evidence>
<keyword evidence="11 12" id="KW-0472">Membrane</keyword>
<feature type="non-terminal residue" evidence="14">
    <location>
        <position position="722"/>
    </location>
</feature>
<dbReference type="OrthoDB" id="9775281at2"/>
<keyword evidence="9 12" id="KW-0812">Transmembrane</keyword>
<dbReference type="CDD" id="cd04191">
    <property type="entry name" value="Glucan_BSP_MdoH"/>
    <property type="match status" value="1"/>
</dbReference>
<evidence type="ECO:0000259" key="13">
    <source>
        <dbReference type="Pfam" id="PF13632"/>
    </source>
</evidence>
<evidence type="ECO:0000256" key="4">
    <source>
        <dbReference type="ARBA" id="ARBA00020585"/>
    </source>
</evidence>
<feature type="domain" description="Glycosyltransferase 2-like" evidence="13">
    <location>
        <begin position="236"/>
        <end position="432"/>
    </location>
</feature>